<evidence type="ECO:0000256" key="2">
    <source>
        <dbReference type="ARBA" id="ARBA00022741"/>
    </source>
</evidence>
<dbReference type="EMBL" id="CP061275">
    <property type="protein sequence ID" value="QNS02038.1"/>
    <property type="molecule type" value="Genomic_DNA"/>
</dbReference>
<dbReference type="InterPro" id="IPR032781">
    <property type="entry name" value="ABC_tran_Xtn"/>
</dbReference>
<dbReference type="InterPro" id="IPR003593">
    <property type="entry name" value="AAA+_ATPase"/>
</dbReference>
<evidence type="ECO:0000313" key="7">
    <source>
        <dbReference type="Proteomes" id="UP000516346"/>
    </source>
</evidence>
<feature type="domain" description="ABC transporter" evidence="5">
    <location>
        <begin position="4"/>
        <end position="223"/>
    </location>
</feature>
<dbReference type="SMART" id="SM00382">
    <property type="entry name" value="AAA"/>
    <property type="match status" value="2"/>
</dbReference>
<dbReference type="CDD" id="cd03221">
    <property type="entry name" value="ABCF_EF-3"/>
    <property type="match status" value="2"/>
</dbReference>
<dbReference type="SUPFAM" id="SSF52540">
    <property type="entry name" value="P-loop containing nucleoside triphosphate hydrolases"/>
    <property type="match status" value="2"/>
</dbReference>
<proteinExistence type="inferred from homology"/>
<dbReference type="Pfam" id="PF12848">
    <property type="entry name" value="ABC_tran_Xtn"/>
    <property type="match status" value="1"/>
</dbReference>
<keyword evidence="3 6" id="KW-0067">ATP-binding</keyword>
<name>A0A7H1AZY3_9GAMM</name>
<sequence>MSLVSIKDAYLSFNDLKIFKQTVLHIHANERICLIGNNGAGKSTLLKVINKTQDLDHGHVIYKKDIKIAFLKQEHPKNVNMSVYDFIVSGLLEKNANKKKIDVKTIADVNAIIEKLKLKKNDFLFHLSGGLLRKASIGHVLIGKPDVLLLDEPTNHLDINTIAWLETTLKKFSGSILFTSHDRSFIQNVCTRIIDLDRGKLISWPGDYQNFIKLKHKSCRIEKITKKLFDKKLKQEEQWLRKSTKARTTRNEGRVKNLKTLKQKFLDYKEKKELTHININYIENYRKKIIFKLQNIFFYIKNKIIINNFSSIVQHGDKIGLIGDNGCGKSTLLKIITQKIQPTTGEIHSKLELKIAYFDQNRSMLDPNKSIIDNISYGHGKIFLHGKEIHLVSYLKSFLFEPYQLTSLVKTLSGGECNRLLLAQLFLTPSNVLILDEPTNDLDLNTMQLLETAIISYQGTVLIVSHDKEFIKKTVHKYWLFQKDGTIIDYIGQYNFFKIPTTKKNIYKTTLKLKNNQNNLNILKLQKKNKCFKHKLKKIINEIEQLEYDITQLQEKTNTLNFFKQDQKKILLTLNNLRQKEKNLKVALETWENLEKKNSI</sequence>
<reference evidence="6 7" key="1">
    <citation type="submission" date="2020-09" db="EMBL/GenBank/DDBJ databases">
        <title>Genome sequence of the banana aphid, Pentalonia nigronervosa Coquerel (Hemiptera: Aphididae) and its symbionts.</title>
        <authorList>
            <person name="Mathers T.C."/>
            <person name="Mugford S.T."/>
            <person name="Hogenhout S.A."/>
            <person name="Tripathi L."/>
        </authorList>
    </citation>
    <scope>NUCLEOTIDE SEQUENCE [LARGE SCALE GENOMIC DNA]</scope>
    <source>
        <strain evidence="6">Ba4</strain>
    </source>
</reference>
<dbReference type="PANTHER" id="PTHR42855:SF1">
    <property type="entry name" value="ABC TRANSPORTER DOMAIN-CONTAINING PROTEIN"/>
    <property type="match status" value="1"/>
</dbReference>
<dbReference type="Gene3D" id="1.10.287.380">
    <property type="entry name" value="Valyl-tRNA synthetase, C-terminal domain"/>
    <property type="match status" value="1"/>
</dbReference>
<dbReference type="AlphaFoldDB" id="A0A7H1AZY3"/>
<dbReference type="InterPro" id="IPR003439">
    <property type="entry name" value="ABC_transporter-like_ATP-bd"/>
</dbReference>
<dbReference type="PROSITE" id="PS00211">
    <property type="entry name" value="ABC_TRANSPORTER_1"/>
    <property type="match status" value="1"/>
</dbReference>
<evidence type="ECO:0000256" key="1">
    <source>
        <dbReference type="ARBA" id="ARBA00006526"/>
    </source>
</evidence>
<dbReference type="PROSITE" id="PS50893">
    <property type="entry name" value="ABC_TRANSPORTER_2"/>
    <property type="match status" value="2"/>
</dbReference>
<dbReference type="InterPro" id="IPR027417">
    <property type="entry name" value="P-loop_NTPase"/>
</dbReference>
<dbReference type="Pfam" id="PF00005">
    <property type="entry name" value="ABC_tran"/>
    <property type="match status" value="2"/>
</dbReference>
<dbReference type="Gene3D" id="3.40.50.300">
    <property type="entry name" value="P-loop containing nucleotide triphosphate hydrolases"/>
    <property type="match status" value="2"/>
</dbReference>
<evidence type="ECO:0000259" key="5">
    <source>
        <dbReference type="PROSITE" id="PS50893"/>
    </source>
</evidence>
<accession>A0A7H1AZY3</accession>
<dbReference type="GO" id="GO:0016887">
    <property type="term" value="F:ATP hydrolysis activity"/>
    <property type="evidence" value="ECO:0007669"/>
    <property type="project" value="InterPro"/>
</dbReference>
<dbReference type="PANTHER" id="PTHR42855">
    <property type="entry name" value="ABC TRANSPORTER ATP-BINDING SUBUNIT"/>
    <property type="match status" value="1"/>
</dbReference>
<dbReference type="Proteomes" id="UP000516346">
    <property type="component" value="Chromosome"/>
</dbReference>
<evidence type="ECO:0000256" key="3">
    <source>
        <dbReference type="ARBA" id="ARBA00022840"/>
    </source>
</evidence>
<dbReference type="GO" id="GO:0005524">
    <property type="term" value="F:ATP binding"/>
    <property type="evidence" value="ECO:0007669"/>
    <property type="project" value="UniProtKB-KW"/>
</dbReference>
<dbReference type="InterPro" id="IPR037118">
    <property type="entry name" value="Val-tRNA_synth_C_sf"/>
</dbReference>
<organism evidence="6 7">
    <name type="scientific">Buchnera aphidicola</name>
    <name type="common">Pentalonia nigronervosa</name>
    <dbReference type="NCBI Taxonomy" id="1309793"/>
    <lineage>
        <taxon>Bacteria</taxon>
        <taxon>Pseudomonadati</taxon>
        <taxon>Pseudomonadota</taxon>
        <taxon>Gammaproteobacteria</taxon>
        <taxon>Enterobacterales</taxon>
        <taxon>Erwiniaceae</taxon>
        <taxon>Buchnera</taxon>
    </lineage>
</organism>
<feature type="coiled-coil region" evidence="4">
    <location>
        <begin position="522"/>
        <end position="597"/>
    </location>
</feature>
<keyword evidence="2" id="KW-0547">Nucleotide-binding</keyword>
<comment type="similarity">
    <text evidence="1">Belongs to the ABC transporter superfamily. Drug exporter-2 (TC 3.A.1.117) family.</text>
</comment>
<keyword evidence="4" id="KW-0175">Coiled coil</keyword>
<dbReference type="InterPro" id="IPR017871">
    <property type="entry name" value="ABC_transporter-like_CS"/>
</dbReference>
<protein>
    <submittedName>
        <fullName evidence="6">ATP-binding cassette domain-containing protein</fullName>
    </submittedName>
</protein>
<feature type="domain" description="ABC transporter" evidence="5">
    <location>
        <begin position="291"/>
        <end position="509"/>
    </location>
</feature>
<evidence type="ECO:0000313" key="6">
    <source>
        <dbReference type="EMBL" id="QNS02038.1"/>
    </source>
</evidence>
<dbReference type="InterPro" id="IPR051309">
    <property type="entry name" value="ABCF_ATPase"/>
</dbReference>
<gene>
    <name evidence="6" type="ORF">ICW73_01065</name>
</gene>
<evidence type="ECO:0000256" key="4">
    <source>
        <dbReference type="SAM" id="Coils"/>
    </source>
</evidence>